<dbReference type="HOGENOM" id="CLU_2470634_0_0_1"/>
<dbReference type="Proteomes" id="UP000007148">
    <property type="component" value="Unassembled WGS sequence"/>
</dbReference>
<reference evidence="1 2" key="1">
    <citation type="journal article" date="2011" name="PLoS Pathog.">
        <title>Endophytic Life Strategies Decoded by Genome and Transcriptome Analyses of the Mutualistic Root Symbiont Piriformospora indica.</title>
        <authorList>
            <person name="Zuccaro A."/>
            <person name="Lahrmann U."/>
            <person name="Guldener U."/>
            <person name="Langen G."/>
            <person name="Pfiffi S."/>
            <person name="Biedenkopf D."/>
            <person name="Wong P."/>
            <person name="Samans B."/>
            <person name="Grimm C."/>
            <person name="Basiewicz M."/>
            <person name="Murat C."/>
            <person name="Martin F."/>
            <person name="Kogel K.H."/>
        </authorList>
    </citation>
    <scope>NUCLEOTIDE SEQUENCE [LARGE SCALE GENOMIC DNA]</scope>
    <source>
        <strain evidence="1 2">DSM 11827</strain>
    </source>
</reference>
<keyword evidence="2" id="KW-1185">Reference proteome</keyword>
<protein>
    <submittedName>
        <fullName evidence="1">Related to mitochondrial p32 family protein</fullName>
    </submittedName>
</protein>
<dbReference type="AlphaFoldDB" id="G4TXE7"/>
<dbReference type="SUPFAM" id="SSF54529">
    <property type="entry name" value="Mitochondrial glycoprotein MAM33-like"/>
    <property type="match status" value="1"/>
</dbReference>
<dbReference type="GO" id="GO:0042256">
    <property type="term" value="P:cytosolic ribosome assembly"/>
    <property type="evidence" value="ECO:0007669"/>
    <property type="project" value="TreeGrafter"/>
</dbReference>
<dbReference type="Pfam" id="PF02330">
    <property type="entry name" value="MAM33"/>
    <property type="match status" value="1"/>
</dbReference>
<dbReference type="eggNOG" id="KOG2536">
    <property type="taxonomic scope" value="Eukaryota"/>
</dbReference>
<dbReference type="GO" id="GO:0005759">
    <property type="term" value="C:mitochondrial matrix"/>
    <property type="evidence" value="ECO:0007669"/>
    <property type="project" value="InterPro"/>
</dbReference>
<organism evidence="1 2">
    <name type="scientific">Serendipita indica (strain DSM 11827)</name>
    <name type="common">Root endophyte fungus</name>
    <name type="synonym">Piriformospora indica</name>
    <dbReference type="NCBI Taxonomy" id="1109443"/>
    <lineage>
        <taxon>Eukaryota</taxon>
        <taxon>Fungi</taxon>
        <taxon>Dikarya</taxon>
        <taxon>Basidiomycota</taxon>
        <taxon>Agaricomycotina</taxon>
        <taxon>Agaricomycetes</taxon>
        <taxon>Sebacinales</taxon>
        <taxon>Serendipitaceae</taxon>
        <taxon>Serendipita</taxon>
    </lineage>
</organism>
<feature type="non-terminal residue" evidence="1">
    <location>
        <position position="1"/>
    </location>
</feature>
<dbReference type="EMBL" id="CAFZ01000573">
    <property type="protein sequence ID" value="CCA75990.1"/>
    <property type="molecule type" value="Genomic_DNA"/>
</dbReference>
<evidence type="ECO:0000313" key="2">
    <source>
        <dbReference type="Proteomes" id="UP000007148"/>
    </source>
</evidence>
<proteinExistence type="predicted"/>
<dbReference type="PANTHER" id="PTHR10826">
    <property type="entry name" value="COMPLEMENT COMPONENT 1"/>
    <property type="match status" value="1"/>
</dbReference>
<evidence type="ECO:0000313" key="1">
    <source>
        <dbReference type="EMBL" id="CCA75990.1"/>
    </source>
</evidence>
<accession>G4TXE7</accession>
<sequence length="91" mass="10579">HGMLQIENVAYYQDGKLATELTPEAEFKRRGTYAGPMFDHLDQSLQEAFEEYLKARKVDSDLALFIPEYAAWKEQQEYVSWLDGVKNFVQA</sequence>
<dbReference type="InParanoid" id="G4TXE7"/>
<dbReference type="InterPro" id="IPR036561">
    <property type="entry name" value="MAM33_sf"/>
</dbReference>
<dbReference type="OrthoDB" id="278212at2759"/>
<gene>
    <name evidence="1" type="ORF">PIIN_09990</name>
</gene>
<dbReference type="STRING" id="1109443.G4TXE7"/>
<dbReference type="Gene3D" id="3.10.280.10">
    <property type="entry name" value="Mitochondrial glycoprotein"/>
    <property type="match status" value="1"/>
</dbReference>
<dbReference type="PANTHER" id="PTHR10826:SF1">
    <property type="entry name" value="COMPLEMENT COMPONENT 1 Q SUBCOMPONENT-BINDING PROTEIN, MITOCHONDRIAL"/>
    <property type="match status" value="1"/>
</dbReference>
<dbReference type="InterPro" id="IPR003428">
    <property type="entry name" value="MAM33"/>
</dbReference>
<comment type="caution">
    <text evidence="1">The sequence shown here is derived from an EMBL/GenBank/DDBJ whole genome shotgun (WGS) entry which is preliminary data.</text>
</comment>
<name>G4TXE7_SERID</name>